<keyword evidence="5 6" id="KW-0472">Membrane</keyword>
<dbReference type="InterPro" id="IPR036866">
    <property type="entry name" value="RibonucZ/Hydroxyglut_hydro"/>
</dbReference>
<feature type="transmembrane region" description="Helical" evidence="6">
    <location>
        <begin position="462"/>
        <end position="481"/>
    </location>
</feature>
<dbReference type="AlphaFoldDB" id="A0A3E4EGU9"/>
<evidence type="ECO:0000256" key="3">
    <source>
        <dbReference type="ARBA" id="ARBA00022692"/>
    </source>
</evidence>
<keyword evidence="4 6" id="KW-1133">Transmembrane helix</keyword>
<proteinExistence type="predicted"/>
<dbReference type="Pfam" id="PF13567">
    <property type="entry name" value="DUF4131"/>
    <property type="match status" value="1"/>
</dbReference>
<feature type="transmembrane region" description="Helical" evidence="6">
    <location>
        <begin position="394"/>
        <end position="416"/>
    </location>
</feature>
<evidence type="ECO:0000256" key="6">
    <source>
        <dbReference type="SAM" id="Phobius"/>
    </source>
</evidence>
<evidence type="ECO:0000256" key="2">
    <source>
        <dbReference type="ARBA" id="ARBA00022475"/>
    </source>
</evidence>
<feature type="transmembrane region" description="Helical" evidence="6">
    <location>
        <begin position="20"/>
        <end position="39"/>
    </location>
</feature>
<gene>
    <name evidence="10" type="ORF">DXD95_00075</name>
</gene>
<evidence type="ECO:0000256" key="4">
    <source>
        <dbReference type="ARBA" id="ARBA00022989"/>
    </source>
</evidence>
<dbReference type="EMBL" id="QSOB01000001">
    <property type="protein sequence ID" value="RGI70733.1"/>
    <property type="molecule type" value="Genomic_DNA"/>
</dbReference>
<reference evidence="10 11" key="1">
    <citation type="submission" date="2018-08" db="EMBL/GenBank/DDBJ databases">
        <title>A genome reference for cultivated species of the human gut microbiota.</title>
        <authorList>
            <person name="Zou Y."/>
            <person name="Xue W."/>
            <person name="Luo G."/>
        </authorList>
    </citation>
    <scope>NUCLEOTIDE SEQUENCE [LARGE SCALE GENOMIC DNA]</scope>
    <source>
        <strain evidence="10 11">TM10-3</strain>
    </source>
</reference>
<dbReference type="GO" id="GO:0030420">
    <property type="term" value="P:establishment of competence for transformation"/>
    <property type="evidence" value="ECO:0007669"/>
    <property type="project" value="InterPro"/>
</dbReference>
<dbReference type="InterPro" id="IPR035681">
    <property type="entry name" value="ComA-like_MBL"/>
</dbReference>
<dbReference type="NCBIfam" id="TIGR00361">
    <property type="entry name" value="ComEC_Rec2"/>
    <property type="match status" value="1"/>
</dbReference>
<dbReference type="CDD" id="cd07731">
    <property type="entry name" value="ComA-like_MBL-fold"/>
    <property type="match status" value="1"/>
</dbReference>
<keyword evidence="3 6" id="KW-0812">Transmembrane</keyword>
<keyword evidence="2" id="KW-1003">Cell membrane</keyword>
<dbReference type="InterPro" id="IPR052159">
    <property type="entry name" value="Competence_DNA_uptake"/>
</dbReference>
<dbReference type="SUPFAM" id="SSF56281">
    <property type="entry name" value="Metallo-hydrolase/oxidoreductase"/>
    <property type="match status" value="1"/>
</dbReference>
<dbReference type="InterPro" id="IPR004477">
    <property type="entry name" value="ComEC_N"/>
</dbReference>
<feature type="transmembrane region" description="Helical" evidence="6">
    <location>
        <begin position="496"/>
        <end position="515"/>
    </location>
</feature>
<dbReference type="Gene3D" id="3.60.15.10">
    <property type="entry name" value="Ribonuclease Z/Hydroxyacylglutathione hydrolase-like"/>
    <property type="match status" value="1"/>
</dbReference>
<evidence type="ECO:0000259" key="7">
    <source>
        <dbReference type="Pfam" id="PF00753"/>
    </source>
</evidence>
<feature type="domain" description="DUF4131" evidence="9">
    <location>
        <begin position="20"/>
        <end position="185"/>
    </location>
</feature>
<accession>A0A3E4EGU9</accession>
<feature type="transmembrane region" description="Helical" evidence="6">
    <location>
        <begin position="338"/>
        <end position="357"/>
    </location>
</feature>
<feature type="transmembrane region" description="Helical" evidence="6">
    <location>
        <begin position="428"/>
        <end position="450"/>
    </location>
</feature>
<evidence type="ECO:0000259" key="9">
    <source>
        <dbReference type="Pfam" id="PF13567"/>
    </source>
</evidence>
<dbReference type="GO" id="GO:0005886">
    <property type="term" value="C:plasma membrane"/>
    <property type="evidence" value="ECO:0007669"/>
    <property type="project" value="UniProtKB-SubCell"/>
</dbReference>
<protein>
    <submittedName>
        <fullName evidence="10">DNA internalization-related competence protein ComEC/Rec2</fullName>
    </submittedName>
</protein>
<dbReference type="PANTHER" id="PTHR30619">
    <property type="entry name" value="DNA INTERNALIZATION/COMPETENCE PROTEIN COMEC/REC2"/>
    <property type="match status" value="1"/>
</dbReference>
<comment type="subcellular location">
    <subcellularLocation>
        <location evidence="1">Cell membrane</location>
        <topology evidence="1">Multi-pass membrane protein</topology>
    </subcellularLocation>
</comment>
<dbReference type="Pfam" id="PF03772">
    <property type="entry name" value="Competence"/>
    <property type="match status" value="1"/>
</dbReference>
<dbReference type="InterPro" id="IPR004797">
    <property type="entry name" value="Competence_ComEC/Rec2"/>
</dbReference>
<dbReference type="Proteomes" id="UP000260642">
    <property type="component" value="Unassembled WGS sequence"/>
</dbReference>
<feature type="transmembrane region" description="Helical" evidence="6">
    <location>
        <begin position="272"/>
        <end position="290"/>
    </location>
</feature>
<feature type="transmembrane region" description="Helical" evidence="6">
    <location>
        <begin position="245"/>
        <end position="266"/>
    </location>
</feature>
<sequence length="787" mass="86295">MFLFALVYTAGTVSGMYGRGFGFLAFAILLVILIAECVVSKGGLSGIRRIVVLLILTSSAVFATAQFRYTSVEENRDSYMQYMTDEKSVIVWGKIYKTEYKYFSYRYYMTDCVVQPGYGKAFGRKISCGDVVVYCDSKNAHLGDYMKACGKIGLFKSATNEGEFDRERFYRSQGIDFSVNADSIKTSAGKHAWYYHRLEKLRDMLSASLLEVTDETTAGVLSSMLLGDKSYLDDEIKDLYQVSGISHILAISGLHISIVGMAFYKLLRKRRVSYTAAFVCSAALILSYAVMTGNAVSTRRAVGMFILTMLAAALGRCTDMLNSLGIMVIYLLWDNPMVLGYAGFVFSVGAILTIGIVTPVMSAPKGGKFWASVSIQLPMLPVVAMNYYELPLFAVFVNLIVIPALPVVFISGLLASAAGCLGVMPGKLLVFPAFAVLKLYEVLCSLVMKLPGASVITGAPDGYRIFLFYAVMSGFLVAFSLKKRATECGAKEKSQILYSVQRVVCTAVLLAILLVKPKTAAQLDILDVGQGDGIFYRFESGTCIFIDGGSSDRKPLGENVIMPFLKYNGIQSISYWFVSHADSDHISGLSEVIDSGYTIEHIVVAEAAAKEEAMEELLFKAKEAGIDICLMSKGDSIEINDVSGSRSTAKEEADGIMCLYPGPSDTALDRNDMCLVLKLTDGRFSGIFGGDIPSEVEKKLVNEYGDELSVDFYKANHHGSKYSSSADWIEALSPRWAAVSCAAENRYGHPADEAMDRLIDAKCRILYTMQSGQIKYKESTIYENNRQ</sequence>
<dbReference type="InterPro" id="IPR001279">
    <property type="entry name" value="Metallo-B-lactamas"/>
</dbReference>
<dbReference type="InterPro" id="IPR025405">
    <property type="entry name" value="DUF4131"/>
</dbReference>
<dbReference type="Pfam" id="PF00753">
    <property type="entry name" value="Lactamase_B"/>
    <property type="match status" value="1"/>
</dbReference>
<comment type="caution">
    <text evidence="10">The sequence shown here is derived from an EMBL/GenBank/DDBJ whole genome shotgun (WGS) entry which is preliminary data.</text>
</comment>
<dbReference type="RefSeq" id="WP_117481002.1">
    <property type="nucleotide sequence ID" value="NZ_QSOB01000001.1"/>
</dbReference>
<evidence type="ECO:0000313" key="10">
    <source>
        <dbReference type="EMBL" id="RGI70733.1"/>
    </source>
</evidence>
<name>A0A3E4EGU9_9FIRM</name>
<organism evidence="10 11">
    <name type="scientific">Agathobacter rectalis</name>
    <dbReference type="NCBI Taxonomy" id="39491"/>
    <lineage>
        <taxon>Bacteria</taxon>
        <taxon>Bacillati</taxon>
        <taxon>Bacillota</taxon>
        <taxon>Clostridia</taxon>
        <taxon>Lachnospirales</taxon>
        <taxon>Lachnospiraceae</taxon>
        <taxon>Agathobacter</taxon>
    </lineage>
</organism>
<feature type="domain" description="Metallo-beta-lactamase" evidence="7">
    <location>
        <begin position="528"/>
        <end position="624"/>
    </location>
</feature>
<evidence type="ECO:0000259" key="8">
    <source>
        <dbReference type="Pfam" id="PF03772"/>
    </source>
</evidence>
<dbReference type="PANTHER" id="PTHR30619:SF1">
    <property type="entry name" value="RECOMBINATION PROTEIN 2"/>
    <property type="match status" value="1"/>
</dbReference>
<evidence type="ECO:0000256" key="1">
    <source>
        <dbReference type="ARBA" id="ARBA00004651"/>
    </source>
</evidence>
<feature type="domain" description="ComEC/Rec2-related protein" evidence="8">
    <location>
        <begin position="224"/>
        <end position="476"/>
    </location>
</feature>
<evidence type="ECO:0000256" key="5">
    <source>
        <dbReference type="ARBA" id="ARBA00023136"/>
    </source>
</evidence>
<evidence type="ECO:0000313" key="11">
    <source>
        <dbReference type="Proteomes" id="UP000260642"/>
    </source>
</evidence>
<feature type="transmembrane region" description="Helical" evidence="6">
    <location>
        <begin position="302"/>
        <end position="332"/>
    </location>
</feature>
<dbReference type="NCBIfam" id="TIGR00360">
    <property type="entry name" value="ComEC_N-term"/>
    <property type="match status" value="1"/>
</dbReference>